<evidence type="ECO:0000313" key="2">
    <source>
        <dbReference type="Proteomes" id="UP000265520"/>
    </source>
</evidence>
<protein>
    <submittedName>
        <fullName evidence="1">Uncharacterized protein</fullName>
    </submittedName>
</protein>
<sequence length="78" mass="8550">TSGEAPRRGALRRGCREGNLLCSSAATLIMMSRKVSNGSFPITSVEEEALKEEEQEGQTCGCTCPYMLSYLMALHLDY</sequence>
<evidence type="ECO:0000313" key="1">
    <source>
        <dbReference type="EMBL" id="MCH84917.1"/>
    </source>
</evidence>
<organism evidence="1 2">
    <name type="scientific">Trifolium medium</name>
    <dbReference type="NCBI Taxonomy" id="97028"/>
    <lineage>
        <taxon>Eukaryota</taxon>
        <taxon>Viridiplantae</taxon>
        <taxon>Streptophyta</taxon>
        <taxon>Embryophyta</taxon>
        <taxon>Tracheophyta</taxon>
        <taxon>Spermatophyta</taxon>
        <taxon>Magnoliopsida</taxon>
        <taxon>eudicotyledons</taxon>
        <taxon>Gunneridae</taxon>
        <taxon>Pentapetalae</taxon>
        <taxon>rosids</taxon>
        <taxon>fabids</taxon>
        <taxon>Fabales</taxon>
        <taxon>Fabaceae</taxon>
        <taxon>Papilionoideae</taxon>
        <taxon>50 kb inversion clade</taxon>
        <taxon>NPAAA clade</taxon>
        <taxon>Hologalegina</taxon>
        <taxon>IRL clade</taxon>
        <taxon>Trifolieae</taxon>
        <taxon>Trifolium</taxon>
    </lineage>
</organism>
<name>A0A392MBM7_9FABA</name>
<comment type="caution">
    <text evidence="1">The sequence shown here is derived from an EMBL/GenBank/DDBJ whole genome shotgun (WGS) entry which is preliminary data.</text>
</comment>
<keyword evidence="2" id="KW-1185">Reference proteome</keyword>
<dbReference type="EMBL" id="LXQA010007587">
    <property type="protein sequence ID" value="MCH84917.1"/>
    <property type="molecule type" value="Genomic_DNA"/>
</dbReference>
<gene>
    <name evidence="1" type="ORF">A2U01_0005755</name>
</gene>
<feature type="non-terminal residue" evidence="1">
    <location>
        <position position="1"/>
    </location>
</feature>
<reference evidence="1 2" key="1">
    <citation type="journal article" date="2018" name="Front. Plant Sci.">
        <title>Red Clover (Trifolium pratense) and Zigzag Clover (T. medium) - A Picture of Genomic Similarities and Differences.</title>
        <authorList>
            <person name="Dluhosova J."/>
            <person name="Istvanek J."/>
            <person name="Nedelnik J."/>
            <person name="Repkova J."/>
        </authorList>
    </citation>
    <scope>NUCLEOTIDE SEQUENCE [LARGE SCALE GENOMIC DNA]</scope>
    <source>
        <strain evidence="2">cv. 10/8</strain>
        <tissue evidence="1">Leaf</tissue>
    </source>
</reference>
<dbReference type="Proteomes" id="UP000265520">
    <property type="component" value="Unassembled WGS sequence"/>
</dbReference>
<accession>A0A392MBM7</accession>
<dbReference type="AlphaFoldDB" id="A0A392MBM7"/>
<proteinExistence type="predicted"/>